<dbReference type="OrthoDB" id="9807542at2"/>
<sequence>MERLASAYPGAETFTFGDGPDLCAALLAAARSGAKTATCGALRDFEAGEPMPVVGRRDIALDRDGTPALVIETTEVTLVRFRDVPEGIALAEGEGTFEEWRMGHERFFARNGGYDPEMMLVCERFRLLEDLDAR</sequence>
<dbReference type="CDD" id="cd06553">
    <property type="entry name" value="ASCH_Ef3133_like"/>
    <property type="match status" value="1"/>
</dbReference>
<organism evidence="2 3">
    <name type="scientific">Oceaniovalibus guishaninsula JLT2003</name>
    <dbReference type="NCBI Taxonomy" id="1231392"/>
    <lineage>
        <taxon>Bacteria</taxon>
        <taxon>Pseudomonadati</taxon>
        <taxon>Pseudomonadota</taxon>
        <taxon>Alphaproteobacteria</taxon>
        <taxon>Rhodobacterales</taxon>
        <taxon>Roseobacteraceae</taxon>
        <taxon>Oceaniovalibus</taxon>
    </lineage>
</organism>
<accession>K2HFB0</accession>
<comment type="caution">
    <text evidence="2">The sequence shown here is derived from an EMBL/GenBank/DDBJ whole genome shotgun (WGS) entry which is preliminary data.</text>
</comment>
<dbReference type="EMBL" id="AMGO01000011">
    <property type="protein sequence ID" value="EKE45142.1"/>
    <property type="molecule type" value="Genomic_DNA"/>
</dbReference>
<dbReference type="Gene3D" id="3.10.400.10">
    <property type="entry name" value="Sulfate adenylyltransferase"/>
    <property type="match status" value="1"/>
</dbReference>
<dbReference type="AlphaFoldDB" id="K2HFB0"/>
<dbReference type="RefSeq" id="WP_007425990.1">
    <property type="nucleotide sequence ID" value="NZ_AMGO01000011.1"/>
</dbReference>
<dbReference type="SMART" id="SM01022">
    <property type="entry name" value="ASCH"/>
    <property type="match status" value="1"/>
</dbReference>
<evidence type="ECO:0000259" key="1">
    <source>
        <dbReference type="SMART" id="SM01022"/>
    </source>
</evidence>
<dbReference type="InterPro" id="IPR015947">
    <property type="entry name" value="PUA-like_sf"/>
</dbReference>
<dbReference type="InterPro" id="IPR007374">
    <property type="entry name" value="ASCH_domain"/>
</dbReference>
<protein>
    <recommendedName>
        <fullName evidence="1">ASCH domain-containing protein</fullName>
    </recommendedName>
</protein>
<feature type="domain" description="ASCH" evidence="1">
    <location>
        <begin position="14"/>
        <end position="129"/>
    </location>
</feature>
<proteinExistence type="predicted"/>
<name>K2HFB0_9RHOB</name>
<gene>
    <name evidence="2" type="ORF">OCGS_0837</name>
</gene>
<reference evidence="2 3" key="1">
    <citation type="journal article" date="2012" name="J. Bacteriol.">
        <title>Draft Genome Sequence of Oceaniovalibus guishaninsula JLT2003T.</title>
        <authorList>
            <person name="Tang K."/>
            <person name="Liu K."/>
            <person name="Jiao N."/>
        </authorList>
    </citation>
    <scope>NUCLEOTIDE SEQUENCE [LARGE SCALE GENOMIC DNA]</scope>
    <source>
        <strain evidence="2 3">JLT2003</strain>
    </source>
</reference>
<dbReference type="SUPFAM" id="SSF88697">
    <property type="entry name" value="PUA domain-like"/>
    <property type="match status" value="1"/>
</dbReference>
<keyword evidence="3" id="KW-1185">Reference proteome</keyword>
<dbReference type="PANTHER" id="PTHR39203:SF1">
    <property type="entry name" value="CYTOPLASMIC PROTEIN"/>
    <property type="match status" value="1"/>
</dbReference>
<dbReference type="PATRIC" id="fig|1231392.3.peg.842"/>
<evidence type="ECO:0000313" key="2">
    <source>
        <dbReference type="EMBL" id="EKE45142.1"/>
    </source>
</evidence>
<dbReference type="STRING" id="1231392.OCGS_0837"/>
<dbReference type="InterPro" id="IPR009326">
    <property type="entry name" value="DUF984"/>
</dbReference>
<dbReference type="Proteomes" id="UP000006765">
    <property type="component" value="Unassembled WGS sequence"/>
</dbReference>
<dbReference type="Pfam" id="PF04266">
    <property type="entry name" value="ASCH"/>
    <property type="match status" value="1"/>
</dbReference>
<evidence type="ECO:0000313" key="3">
    <source>
        <dbReference type="Proteomes" id="UP000006765"/>
    </source>
</evidence>
<dbReference type="eggNOG" id="COG4405">
    <property type="taxonomic scope" value="Bacteria"/>
</dbReference>
<dbReference type="PANTHER" id="PTHR39203">
    <property type="entry name" value="CYTOPLASMIC PROTEIN-RELATED"/>
    <property type="match status" value="1"/>
</dbReference>